<dbReference type="PANTHER" id="PTHR46809">
    <property type="entry name" value="STROMAL CELL-DERIVED FACTOR 2-LIKE PROTEIN"/>
    <property type="match status" value="1"/>
</dbReference>
<dbReference type="Proteomes" id="UP001470230">
    <property type="component" value="Unassembled WGS sequence"/>
</dbReference>
<dbReference type="Gene3D" id="2.80.10.50">
    <property type="match status" value="1"/>
</dbReference>
<organism evidence="4 5">
    <name type="scientific">Tritrichomonas musculus</name>
    <dbReference type="NCBI Taxonomy" id="1915356"/>
    <lineage>
        <taxon>Eukaryota</taxon>
        <taxon>Metamonada</taxon>
        <taxon>Parabasalia</taxon>
        <taxon>Tritrichomonadida</taxon>
        <taxon>Tritrichomonadidae</taxon>
        <taxon>Tritrichomonas</taxon>
    </lineage>
</organism>
<feature type="domain" description="MIR" evidence="3">
    <location>
        <begin position="72"/>
        <end position="124"/>
    </location>
</feature>
<dbReference type="InterPro" id="IPR036300">
    <property type="entry name" value="MIR_dom_sf"/>
</dbReference>
<dbReference type="SUPFAM" id="SSF82109">
    <property type="entry name" value="MIR domain"/>
    <property type="match status" value="1"/>
</dbReference>
<dbReference type="PROSITE" id="PS50919">
    <property type="entry name" value="MIR"/>
    <property type="match status" value="1"/>
</dbReference>
<sequence length="206" mass="23815">MIKLEHNMTKRYLSASQLSYEGGSHQMLTRASTKDYLAESIWTILPQNFSLPDSNLNKIGPEYLQNNHIHQGDRIKCNDIVQLYHTTSRGFLHTHDFWSLLGKGFEVTSFPEVDKGNWWSVRCLEDSDWPVFGHSIKLQHVIKRCTIATDQRSSLPPQNGGQFELYCSFNTHGPELSWKLVEGIFIDEQDTEENEEDDKDVINKEL</sequence>
<gene>
    <name evidence="4" type="ORF">M9Y10_037968</name>
</gene>
<accession>A0ABR2K758</accession>
<evidence type="ECO:0000256" key="2">
    <source>
        <dbReference type="ARBA" id="ARBA00022737"/>
    </source>
</evidence>
<evidence type="ECO:0000256" key="1">
    <source>
        <dbReference type="ARBA" id="ARBA00022729"/>
    </source>
</evidence>
<dbReference type="EMBL" id="JAPFFF010000006">
    <property type="protein sequence ID" value="KAK8886934.1"/>
    <property type="molecule type" value="Genomic_DNA"/>
</dbReference>
<protein>
    <recommendedName>
        <fullName evidence="3">MIR domain-containing protein</fullName>
    </recommendedName>
</protein>
<name>A0ABR2K758_9EUKA</name>
<dbReference type="PANTHER" id="PTHR46809:SF2">
    <property type="entry name" value="GH21273P"/>
    <property type="match status" value="1"/>
</dbReference>
<proteinExistence type="predicted"/>
<evidence type="ECO:0000313" key="4">
    <source>
        <dbReference type="EMBL" id="KAK8886934.1"/>
    </source>
</evidence>
<dbReference type="SMART" id="SM00472">
    <property type="entry name" value="MIR"/>
    <property type="match status" value="1"/>
</dbReference>
<evidence type="ECO:0000259" key="3">
    <source>
        <dbReference type="PROSITE" id="PS50919"/>
    </source>
</evidence>
<keyword evidence="1" id="KW-0732">Signal</keyword>
<evidence type="ECO:0000313" key="5">
    <source>
        <dbReference type="Proteomes" id="UP001470230"/>
    </source>
</evidence>
<reference evidence="4 5" key="1">
    <citation type="submission" date="2024-04" db="EMBL/GenBank/DDBJ databases">
        <title>Tritrichomonas musculus Genome.</title>
        <authorList>
            <person name="Alves-Ferreira E."/>
            <person name="Grigg M."/>
            <person name="Lorenzi H."/>
            <person name="Galac M."/>
        </authorList>
    </citation>
    <scope>NUCLEOTIDE SEQUENCE [LARGE SCALE GENOMIC DNA]</scope>
    <source>
        <strain evidence="4 5">EAF2021</strain>
    </source>
</reference>
<keyword evidence="5" id="KW-1185">Reference proteome</keyword>
<comment type="caution">
    <text evidence="4">The sequence shown here is derived from an EMBL/GenBank/DDBJ whole genome shotgun (WGS) entry which is preliminary data.</text>
</comment>
<keyword evidence="2" id="KW-0677">Repeat</keyword>
<dbReference type="InterPro" id="IPR016093">
    <property type="entry name" value="MIR_motif"/>
</dbReference>